<organism evidence="5 6">
    <name type="scientific">Saccharopolyspora taberi</name>
    <dbReference type="NCBI Taxonomy" id="60895"/>
    <lineage>
        <taxon>Bacteria</taxon>
        <taxon>Bacillati</taxon>
        <taxon>Actinomycetota</taxon>
        <taxon>Actinomycetes</taxon>
        <taxon>Pseudonocardiales</taxon>
        <taxon>Pseudonocardiaceae</taxon>
        <taxon>Saccharopolyspora</taxon>
    </lineage>
</organism>
<dbReference type="RefSeq" id="WP_344678133.1">
    <property type="nucleotide sequence ID" value="NZ_BAAAUX010000005.1"/>
</dbReference>
<accession>A0ABN3V4R6</accession>
<comment type="subunit">
    <text evidence="2">Homotetramer.</text>
</comment>
<keyword evidence="1 2" id="KW-0238">DNA-binding</keyword>
<evidence type="ECO:0000256" key="3">
    <source>
        <dbReference type="PIRNR" id="PIRNR002070"/>
    </source>
</evidence>
<dbReference type="EMBL" id="BAAAUX010000005">
    <property type="protein sequence ID" value="GAA2778274.1"/>
    <property type="molecule type" value="Genomic_DNA"/>
</dbReference>
<protein>
    <recommendedName>
        <fullName evidence="2 3">Single-stranded DNA-binding protein</fullName>
        <shortName evidence="2">SSB</shortName>
    </recommendedName>
</protein>
<dbReference type="Pfam" id="PF00436">
    <property type="entry name" value="SSB"/>
    <property type="match status" value="1"/>
</dbReference>
<dbReference type="HAMAP" id="MF_00984">
    <property type="entry name" value="SSB"/>
    <property type="match status" value="1"/>
</dbReference>
<sequence length="154" mass="16481">MAGLPEITIAGTVVADPEMRFTQSGAGVVNFTVAANDRRFDRDKGQWIDAGATFLRCSIWRQAAENVSESVTKGTRVLVTGVLRQRSYETPEGEKRTVFEVDATEVAVSLKFATATVKKASRNNGTAPASDDADRWGSAPPAGTRGGFADEPPF</sequence>
<comment type="caution">
    <text evidence="2">Lacks conserved residue(s) required for the propagation of feature annotation.</text>
</comment>
<dbReference type="InterPro" id="IPR012340">
    <property type="entry name" value="NA-bd_OB-fold"/>
</dbReference>
<dbReference type="CDD" id="cd04496">
    <property type="entry name" value="SSB_OBF"/>
    <property type="match status" value="1"/>
</dbReference>
<dbReference type="InterPro" id="IPR000424">
    <property type="entry name" value="Primosome_PriB/ssb"/>
</dbReference>
<dbReference type="PANTHER" id="PTHR10302:SF27">
    <property type="entry name" value="SINGLE-STRANDED DNA-BINDING PROTEIN"/>
    <property type="match status" value="1"/>
</dbReference>
<evidence type="ECO:0000256" key="4">
    <source>
        <dbReference type="SAM" id="MobiDB-lite"/>
    </source>
</evidence>
<evidence type="ECO:0000313" key="6">
    <source>
        <dbReference type="Proteomes" id="UP001500979"/>
    </source>
</evidence>
<comment type="caution">
    <text evidence="5">The sequence shown here is derived from an EMBL/GenBank/DDBJ whole genome shotgun (WGS) entry which is preliminary data.</text>
</comment>
<proteinExistence type="inferred from homology"/>
<dbReference type="PROSITE" id="PS50935">
    <property type="entry name" value="SSB"/>
    <property type="match status" value="1"/>
</dbReference>
<reference evidence="5 6" key="1">
    <citation type="journal article" date="2019" name="Int. J. Syst. Evol. Microbiol.">
        <title>The Global Catalogue of Microorganisms (GCM) 10K type strain sequencing project: providing services to taxonomists for standard genome sequencing and annotation.</title>
        <authorList>
            <consortium name="The Broad Institute Genomics Platform"/>
            <consortium name="The Broad Institute Genome Sequencing Center for Infectious Disease"/>
            <person name="Wu L."/>
            <person name="Ma J."/>
        </authorList>
    </citation>
    <scope>NUCLEOTIDE SEQUENCE [LARGE SCALE GENOMIC DNA]</scope>
    <source>
        <strain evidence="5 6">JCM 9383</strain>
    </source>
</reference>
<name>A0ABN3V4R6_9PSEU</name>
<dbReference type="GO" id="GO:0003677">
    <property type="term" value="F:DNA binding"/>
    <property type="evidence" value="ECO:0007669"/>
    <property type="project" value="UniProtKB-KW"/>
</dbReference>
<dbReference type="PANTHER" id="PTHR10302">
    <property type="entry name" value="SINGLE-STRANDED DNA-BINDING PROTEIN"/>
    <property type="match status" value="1"/>
</dbReference>
<dbReference type="Gene3D" id="2.40.50.140">
    <property type="entry name" value="Nucleic acid-binding proteins"/>
    <property type="match status" value="1"/>
</dbReference>
<dbReference type="PIRSF" id="PIRSF002070">
    <property type="entry name" value="SSB"/>
    <property type="match status" value="1"/>
</dbReference>
<feature type="region of interest" description="Disordered" evidence="4">
    <location>
        <begin position="119"/>
        <end position="154"/>
    </location>
</feature>
<dbReference type="InterPro" id="IPR011344">
    <property type="entry name" value="ssDNA-bd"/>
</dbReference>
<gene>
    <name evidence="5" type="ORF">GCM10010470_09380</name>
</gene>
<dbReference type="NCBIfam" id="TIGR00621">
    <property type="entry name" value="ssb"/>
    <property type="match status" value="1"/>
</dbReference>
<evidence type="ECO:0000256" key="1">
    <source>
        <dbReference type="ARBA" id="ARBA00023125"/>
    </source>
</evidence>
<keyword evidence="6" id="KW-1185">Reference proteome</keyword>
<evidence type="ECO:0000256" key="2">
    <source>
        <dbReference type="HAMAP-Rule" id="MF_00984"/>
    </source>
</evidence>
<dbReference type="Proteomes" id="UP001500979">
    <property type="component" value="Unassembled WGS sequence"/>
</dbReference>
<evidence type="ECO:0000313" key="5">
    <source>
        <dbReference type="EMBL" id="GAA2778274.1"/>
    </source>
</evidence>
<dbReference type="SUPFAM" id="SSF50249">
    <property type="entry name" value="Nucleic acid-binding proteins"/>
    <property type="match status" value="1"/>
</dbReference>